<evidence type="ECO:0000259" key="1">
    <source>
        <dbReference type="Pfam" id="PF23153"/>
    </source>
</evidence>
<comment type="caution">
    <text evidence="2">The sequence shown here is derived from an EMBL/GenBank/DDBJ whole genome shotgun (WGS) entry which is preliminary data.</text>
</comment>
<organism evidence="2 3">
    <name type="scientific">Ganoderma sinense ZZ0214-1</name>
    <dbReference type="NCBI Taxonomy" id="1077348"/>
    <lineage>
        <taxon>Eukaryota</taxon>
        <taxon>Fungi</taxon>
        <taxon>Dikarya</taxon>
        <taxon>Basidiomycota</taxon>
        <taxon>Agaricomycotina</taxon>
        <taxon>Agaricomycetes</taxon>
        <taxon>Polyporales</taxon>
        <taxon>Polyporaceae</taxon>
        <taxon>Ganoderma</taxon>
    </lineage>
</organism>
<sequence length="92" mass="10453">MVHKSEVQPTHDFLCFSDLYDVPVTLRTVLEGLLAEYPSPEVLERYMPRIRTALVKLLRGLQAKQAPYWASVSRSRDNTRYSTVPGTCIRGG</sequence>
<dbReference type="InterPro" id="IPR056279">
    <property type="entry name" value="Aip3p_Bud6_N"/>
</dbReference>
<name>A0A2G8RTP8_9APHY</name>
<proteinExistence type="predicted"/>
<evidence type="ECO:0000313" key="3">
    <source>
        <dbReference type="Proteomes" id="UP000230002"/>
    </source>
</evidence>
<accession>A0A2G8RTP8</accession>
<dbReference type="Pfam" id="PF23153">
    <property type="entry name" value="Aip3p_Bud6_N"/>
    <property type="match status" value="1"/>
</dbReference>
<gene>
    <name evidence="2" type="ORF">GSI_12782</name>
</gene>
<dbReference type="OrthoDB" id="783096at2759"/>
<dbReference type="Proteomes" id="UP000230002">
    <property type="component" value="Unassembled WGS sequence"/>
</dbReference>
<protein>
    <recommendedName>
        <fullName evidence="1">Aip3p/Bud6 N-terminal domain-containing protein</fullName>
    </recommendedName>
</protein>
<dbReference type="EMBL" id="AYKW01000056">
    <property type="protein sequence ID" value="PIL24895.1"/>
    <property type="molecule type" value="Genomic_DNA"/>
</dbReference>
<keyword evidence="3" id="KW-1185">Reference proteome</keyword>
<evidence type="ECO:0000313" key="2">
    <source>
        <dbReference type="EMBL" id="PIL24895.1"/>
    </source>
</evidence>
<dbReference type="AlphaFoldDB" id="A0A2G8RTP8"/>
<reference evidence="2 3" key="1">
    <citation type="journal article" date="2015" name="Sci. Rep.">
        <title>Chromosome-level genome map provides insights into diverse defense mechanisms in the medicinal fungus Ganoderma sinense.</title>
        <authorList>
            <person name="Zhu Y."/>
            <person name="Xu J."/>
            <person name="Sun C."/>
            <person name="Zhou S."/>
            <person name="Xu H."/>
            <person name="Nelson D.R."/>
            <person name="Qian J."/>
            <person name="Song J."/>
            <person name="Luo H."/>
            <person name="Xiang L."/>
            <person name="Li Y."/>
            <person name="Xu Z."/>
            <person name="Ji A."/>
            <person name="Wang L."/>
            <person name="Lu S."/>
            <person name="Hayward A."/>
            <person name="Sun W."/>
            <person name="Li X."/>
            <person name="Schwartz D.C."/>
            <person name="Wang Y."/>
            <person name="Chen S."/>
        </authorList>
    </citation>
    <scope>NUCLEOTIDE SEQUENCE [LARGE SCALE GENOMIC DNA]</scope>
    <source>
        <strain evidence="2 3">ZZ0214-1</strain>
    </source>
</reference>
<feature type="domain" description="Aip3p/Bud6 N-terminal" evidence="1">
    <location>
        <begin position="16"/>
        <end position="69"/>
    </location>
</feature>